<reference evidence="4" key="1">
    <citation type="submission" date="2019-12" db="EMBL/GenBank/DDBJ databases">
        <title>Genome sequencing and annotation of Brassica cretica.</title>
        <authorList>
            <person name="Studholme D.J."/>
            <person name="Sarris P.F."/>
        </authorList>
    </citation>
    <scope>NUCLEOTIDE SEQUENCE</scope>
    <source>
        <strain evidence="4">PFS-001/15</strain>
        <tissue evidence="4">Leaf</tissue>
    </source>
</reference>
<dbReference type="AlphaFoldDB" id="A0A8S9GAL3"/>
<evidence type="ECO:0000256" key="2">
    <source>
        <dbReference type="SAM" id="Phobius"/>
    </source>
</evidence>
<evidence type="ECO:0000313" key="5">
    <source>
        <dbReference type="Proteomes" id="UP000712281"/>
    </source>
</evidence>
<feature type="region of interest" description="Disordered" evidence="1">
    <location>
        <begin position="417"/>
        <end position="443"/>
    </location>
</feature>
<dbReference type="InterPro" id="IPR004332">
    <property type="entry name" value="Transposase_MuDR"/>
</dbReference>
<dbReference type="Proteomes" id="UP000712281">
    <property type="component" value="Unassembled WGS sequence"/>
</dbReference>
<feature type="region of interest" description="Disordered" evidence="1">
    <location>
        <begin position="112"/>
        <end position="156"/>
    </location>
</feature>
<keyword evidence="2" id="KW-0472">Membrane</keyword>
<keyword evidence="2" id="KW-1133">Transmembrane helix</keyword>
<comment type="caution">
    <text evidence="4">The sequence shown here is derived from an EMBL/GenBank/DDBJ whole genome shotgun (WGS) entry which is preliminary data.</text>
</comment>
<evidence type="ECO:0000259" key="3">
    <source>
        <dbReference type="Pfam" id="PF03108"/>
    </source>
</evidence>
<gene>
    <name evidence="4" type="ORF">F2Q68_00031575</name>
</gene>
<proteinExistence type="predicted"/>
<accession>A0A8S9GAL3</accession>
<sequence>MHIYASCGVWKFDPCKGWGFAFDKERGGRVLAVELTSSFEDLRTTAFEDFGIDQNDVELELSYIPTELISAIDCPPVIIGNDRQVKNFVTYVRGKASTRLCVSISPVNGNSDNIELDGDQSKSPFRELGEPSSFSPRDGIGSSSESSKDVEDECNSNALEEDEDVDLIENSIGNVSNENNFDYKVVNSGRRLWYIRCGENKCKWSVRAEGLSGSTYFIIKKYVADHTCAASSMNNGGRTASAKTIGSLIMHKYDGVKEGPKANDIIHIMRMEHGCEISKSLAWDAPEYAISLNMHIYASCGVWKFDPCKGWGFAFDKKKGGRVLAMELTSSFEDLRTTAFEDFGIDQNDVELELSYLPMELISAIDCPPVIIGNDRQVKNFLIYVRGKASTRLCVSISPVNRNSDNIELDGEQSKSPFRELDKCNSNASEEDEDVDLSGKEDDRGKSVCFSLKDVLKRGETFQNKSKLKAALEMSAMKNNFDYKVVNSDRKLWYIRCGDNKCKWSVRAEGLSRSTYFIIKKYVADHTCAASSMNNGGRTASAKTIVSLIIHRHAIKAGLTVGRAPSSLTDNMYTTSTWRTAYQETINPIDEEQEGEENAGMRQLKTSSVHRKELKKKRGASAVDVAKRIITGLRVTEPFRHVFVLDFLVFHYGVGYPICLVYLLLDFLVLGFGLLDFMQSFLYFLKCYLFDNKL</sequence>
<dbReference type="PANTHER" id="PTHR31973">
    <property type="entry name" value="POLYPROTEIN, PUTATIVE-RELATED"/>
    <property type="match status" value="1"/>
</dbReference>
<dbReference type="Pfam" id="PF03108">
    <property type="entry name" value="DBD_Tnp_Mut"/>
    <property type="match status" value="1"/>
</dbReference>
<dbReference type="PANTHER" id="PTHR31973:SF129">
    <property type="entry name" value="SWIM-TYPE DOMAIN-CONTAINING PROTEIN"/>
    <property type="match status" value="1"/>
</dbReference>
<name>A0A8S9GAL3_BRACR</name>
<feature type="domain" description="Transposase MuDR plant" evidence="3">
    <location>
        <begin position="456"/>
        <end position="517"/>
    </location>
</feature>
<feature type="transmembrane region" description="Helical" evidence="2">
    <location>
        <begin position="660"/>
        <end position="685"/>
    </location>
</feature>
<organism evidence="4 5">
    <name type="scientific">Brassica cretica</name>
    <name type="common">Mustard</name>
    <dbReference type="NCBI Taxonomy" id="69181"/>
    <lineage>
        <taxon>Eukaryota</taxon>
        <taxon>Viridiplantae</taxon>
        <taxon>Streptophyta</taxon>
        <taxon>Embryophyta</taxon>
        <taxon>Tracheophyta</taxon>
        <taxon>Spermatophyta</taxon>
        <taxon>Magnoliopsida</taxon>
        <taxon>eudicotyledons</taxon>
        <taxon>Gunneridae</taxon>
        <taxon>Pentapetalae</taxon>
        <taxon>rosids</taxon>
        <taxon>malvids</taxon>
        <taxon>Brassicales</taxon>
        <taxon>Brassicaceae</taxon>
        <taxon>Brassiceae</taxon>
        <taxon>Brassica</taxon>
    </lineage>
</organism>
<evidence type="ECO:0000256" key="1">
    <source>
        <dbReference type="SAM" id="MobiDB-lite"/>
    </source>
</evidence>
<keyword evidence="2" id="KW-0812">Transmembrane</keyword>
<dbReference type="EMBL" id="QGKW02002005">
    <property type="protein sequence ID" value="KAF2542154.1"/>
    <property type="molecule type" value="Genomic_DNA"/>
</dbReference>
<evidence type="ECO:0000313" key="4">
    <source>
        <dbReference type="EMBL" id="KAF2542154.1"/>
    </source>
</evidence>
<protein>
    <recommendedName>
        <fullName evidence="3">Transposase MuDR plant domain-containing protein</fullName>
    </recommendedName>
</protein>